<evidence type="ECO:0000256" key="2">
    <source>
        <dbReference type="ARBA" id="ARBA00009788"/>
    </source>
</evidence>
<dbReference type="InterPro" id="IPR006809">
    <property type="entry name" value="TAFII28_dom"/>
</dbReference>
<keyword evidence="5" id="KW-0539">Nucleus</keyword>
<keyword evidence="3" id="KW-0805">Transcription regulation</keyword>
<dbReference type="CDD" id="cd08048">
    <property type="entry name" value="HFD_TAF11"/>
    <property type="match status" value="1"/>
</dbReference>
<dbReference type="FunCoup" id="G0MKU9">
    <property type="interactions" value="1473"/>
</dbReference>
<proteinExistence type="inferred from homology"/>
<feature type="compositionally biased region" description="Acidic residues" evidence="7">
    <location>
        <begin position="18"/>
        <end position="27"/>
    </location>
</feature>
<dbReference type="InterPro" id="IPR045127">
    <property type="entry name" value="TAF11-like"/>
</dbReference>
<dbReference type="SUPFAM" id="SSF47113">
    <property type="entry name" value="Histone-fold"/>
    <property type="match status" value="1"/>
</dbReference>
<evidence type="ECO:0000259" key="8">
    <source>
        <dbReference type="Pfam" id="PF04719"/>
    </source>
</evidence>
<dbReference type="HOGENOM" id="CLU_875043_0_0_1"/>
<dbReference type="eggNOG" id="KOG3219">
    <property type="taxonomic scope" value="Eukaryota"/>
</dbReference>
<name>G0MKU9_CAEBE</name>
<dbReference type="AlphaFoldDB" id="G0MKU9"/>
<dbReference type="PANTHER" id="PTHR13218">
    <property type="entry name" value="TRANSCRIPTION INITIATION FACTOR TFIID SUBUNIT 11-RELATED"/>
    <property type="match status" value="1"/>
</dbReference>
<dbReference type="Gene3D" id="1.10.20.10">
    <property type="entry name" value="Histone, subunit A"/>
    <property type="match status" value="1"/>
</dbReference>
<accession>G0MKU9</accession>
<protein>
    <recommendedName>
        <fullName evidence="6">Transcription initiation factor TFIID subunit 11</fullName>
    </recommendedName>
</protein>
<evidence type="ECO:0000256" key="4">
    <source>
        <dbReference type="ARBA" id="ARBA00023163"/>
    </source>
</evidence>
<keyword evidence="10" id="KW-1185">Reference proteome</keyword>
<sequence length="329" mass="36868">MSSKDDIEELFGGLSESDSSEANDEWENPNTSNSLRRDLEMSSDEENDPQEESATVEPMEYQYAKIASVASEGNYSSMSSVTTSVSSSSDENVDDVEMDDHEVGFFDSYFSPSKLQIPDNLNNFMEKTLKYSPVSKNVRVEYVLDTTDNVSTQDQLYKTRSLASEDTTPSSSKMFQASTIKAQPPALKKSTSWNQRNTMSGNHPLFNDEEQKAITESTKAEQIISNKLLIGNFSNEQLDRYIAFRRSKFTRQVIKNVISEVTGKPTSDPIAVAIAGLTKLFVGEIVEEAVELRDALNEQNKPVQPQHIKSAFNKLVNEGKLWPPYGKKY</sequence>
<organism evidence="10">
    <name type="scientific">Caenorhabditis brenneri</name>
    <name type="common">Nematode worm</name>
    <dbReference type="NCBI Taxonomy" id="135651"/>
    <lineage>
        <taxon>Eukaryota</taxon>
        <taxon>Metazoa</taxon>
        <taxon>Ecdysozoa</taxon>
        <taxon>Nematoda</taxon>
        <taxon>Chromadorea</taxon>
        <taxon>Rhabditida</taxon>
        <taxon>Rhabditina</taxon>
        <taxon>Rhabditomorpha</taxon>
        <taxon>Rhabditoidea</taxon>
        <taxon>Rhabditidae</taxon>
        <taxon>Peloderinae</taxon>
        <taxon>Caenorhabditis</taxon>
    </lineage>
</organism>
<dbReference type="GO" id="GO:0046982">
    <property type="term" value="F:protein heterodimerization activity"/>
    <property type="evidence" value="ECO:0007669"/>
    <property type="project" value="InterPro"/>
</dbReference>
<dbReference type="GO" id="GO:0016251">
    <property type="term" value="F:RNA polymerase II general transcription initiation factor activity"/>
    <property type="evidence" value="ECO:0007669"/>
    <property type="project" value="TreeGrafter"/>
</dbReference>
<dbReference type="Proteomes" id="UP000008068">
    <property type="component" value="Unassembled WGS sequence"/>
</dbReference>
<reference evidence="10" key="1">
    <citation type="submission" date="2011-07" db="EMBL/GenBank/DDBJ databases">
        <authorList>
            <consortium name="Caenorhabditis brenneri Sequencing and Analysis Consortium"/>
            <person name="Wilson R.K."/>
        </authorList>
    </citation>
    <scope>NUCLEOTIDE SEQUENCE [LARGE SCALE GENOMIC DNA]</scope>
    <source>
        <strain evidence="10">PB2801</strain>
    </source>
</reference>
<dbReference type="Pfam" id="PF04719">
    <property type="entry name" value="TAFII28"/>
    <property type="match status" value="1"/>
</dbReference>
<evidence type="ECO:0000256" key="3">
    <source>
        <dbReference type="ARBA" id="ARBA00023015"/>
    </source>
</evidence>
<dbReference type="STRING" id="135651.G0MKU9"/>
<dbReference type="PANTHER" id="PTHR13218:SF8">
    <property type="entry name" value="TRANSCRIPTION INITIATION FACTOR TFIID SUBUNIT 11"/>
    <property type="match status" value="1"/>
</dbReference>
<dbReference type="GO" id="GO:0051123">
    <property type="term" value="P:RNA polymerase II preinitiation complex assembly"/>
    <property type="evidence" value="ECO:0007669"/>
    <property type="project" value="InterPro"/>
</dbReference>
<feature type="compositionally biased region" description="Acidic residues" evidence="7">
    <location>
        <begin position="41"/>
        <end position="51"/>
    </location>
</feature>
<evidence type="ECO:0000313" key="10">
    <source>
        <dbReference type="Proteomes" id="UP000008068"/>
    </source>
</evidence>
<dbReference type="InParanoid" id="G0MKU9"/>
<gene>
    <name evidence="9" type="primary">Cbn-taf-11.3</name>
    <name evidence="9" type="ORF">CAEBREN_12873</name>
</gene>
<evidence type="ECO:0000256" key="5">
    <source>
        <dbReference type="ARBA" id="ARBA00023242"/>
    </source>
</evidence>
<comment type="subcellular location">
    <subcellularLocation>
        <location evidence="1">Nucleus</location>
    </subcellularLocation>
</comment>
<dbReference type="InterPro" id="IPR009072">
    <property type="entry name" value="Histone-fold"/>
</dbReference>
<dbReference type="EMBL" id="GL379799">
    <property type="protein sequence ID" value="EGT34876.1"/>
    <property type="molecule type" value="Genomic_DNA"/>
</dbReference>
<evidence type="ECO:0000313" key="9">
    <source>
        <dbReference type="EMBL" id="EGT34876.1"/>
    </source>
</evidence>
<feature type="domain" description="TAFII28-like protein" evidence="8">
    <location>
        <begin position="228"/>
        <end position="313"/>
    </location>
</feature>
<evidence type="ECO:0000256" key="1">
    <source>
        <dbReference type="ARBA" id="ARBA00004123"/>
    </source>
</evidence>
<evidence type="ECO:0000256" key="7">
    <source>
        <dbReference type="SAM" id="MobiDB-lite"/>
    </source>
</evidence>
<dbReference type="GO" id="GO:0005669">
    <property type="term" value="C:transcription factor TFIID complex"/>
    <property type="evidence" value="ECO:0007669"/>
    <property type="project" value="InterPro"/>
</dbReference>
<evidence type="ECO:0000256" key="6">
    <source>
        <dbReference type="ARBA" id="ARBA00072882"/>
    </source>
</evidence>
<dbReference type="FunFam" id="1.10.20.10:FF:000061">
    <property type="entry name" value="TFIID subunit"/>
    <property type="match status" value="1"/>
</dbReference>
<dbReference type="OrthoDB" id="28335at2759"/>
<keyword evidence="4" id="KW-0804">Transcription</keyword>
<comment type="similarity">
    <text evidence="2">Belongs to the TAF11 family.</text>
</comment>
<feature type="region of interest" description="Disordered" evidence="7">
    <location>
        <begin position="160"/>
        <end position="181"/>
    </location>
</feature>
<feature type="region of interest" description="Disordered" evidence="7">
    <location>
        <begin position="1"/>
        <end position="59"/>
    </location>
</feature>